<evidence type="ECO:0000256" key="6">
    <source>
        <dbReference type="RuleBase" id="RU362091"/>
    </source>
</evidence>
<keyword evidence="8" id="KW-0614">Plasmid</keyword>
<dbReference type="InterPro" id="IPR001734">
    <property type="entry name" value="Na/solute_symporter"/>
</dbReference>
<keyword evidence="3 7" id="KW-0812">Transmembrane</keyword>
<evidence type="ECO:0000256" key="1">
    <source>
        <dbReference type="ARBA" id="ARBA00004141"/>
    </source>
</evidence>
<organism evidence="8">
    <name type="scientific">Microscilla sp. PRE1</name>
    <dbReference type="NCBI Taxonomy" id="155537"/>
    <lineage>
        <taxon>Bacteria</taxon>
        <taxon>Pseudomonadati</taxon>
        <taxon>Bacteroidota</taxon>
        <taxon>Cytophagia</taxon>
        <taxon>Cytophagales</taxon>
        <taxon>Microscillaceae</taxon>
        <taxon>Microscilla</taxon>
    </lineage>
</organism>
<evidence type="ECO:0000313" key="8">
    <source>
        <dbReference type="EMBL" id="AAK62835.1"/>
    </source>
</evidence>
<sequence>MPLFYGVVGLALFAAAYSLYGGLSAVAWTDVIQVVFLILGGLMTTYLALNAVSGGEGVIKGFTDVLNAAPGRFEMILVKSNDQSARDMGACRRTLGGQSLLLGF</sequence>
<evidence type="ECO:0000256" key="4">
    <source>
        <dbReference type="ARBA" id="ARBA00022989"/>
    </source>
</evidence>
<comment type="subcellular location">
    <subcellularLocation>
        <location evidence="1">Membrane</location>
        <topology evidence="1">Multi-pass membrane protein</topology>
    </subcellularLocation>
</comment>
<evidence type="ECO:0000256" key="2">
    <source>
        <dbReference type="ARBA" id="ARBA00006434"/>
    </source>
</evidence>
<name>Q93PB6_9BACT</name>
<protein>
    <submittedName>
        <fullName evidence="8">MS113, putative Na+/glucose symporter subunit</fullName>
    </submittedName>
</protein>
<dbReference type="GO" id="GO:0022857">
    <property type="term" value="F:transmembrane transporter activity"/>
    <property type="evidence" value="ECO:0007669"/>
    <property type="project" value="InterPro"/>
</dbReference>
<dbReference type="Pfam" id="PF00474">
    <property type="entry name" value="SSF"/>
    <property type="match status" value="1"/>
</dbReference>
<evidence type="ECO:0000256" key="3">
    <source>
        <dbReference type="ARBA" id="ARBA00022692"/>
    </source>
</evidence>
<reference evidence="8" key="1">
    <citation type="journal article" date="2001" name="Appl. Environ. Microbiol.">
        <title>Sequence analysis of a 101-kilobase plasmid required for agar degradation by a Microscilla isolate.</title>
        <authorList>
            <person name="Zhong Z."/>
            <person name="Toukdarian A."/>
            <person name="Helinski D."/>
            <person name="Knauf V."/>
            <person name="Sykes S."/>
            <person name="Wilkinson J.E."/>
            <person name="O'Bryne C."/>
            <person name="Shea T."/>
            <person name="DeLoughery C."/>
            <person name="Caspi R."/>
        </authorList>
    </citation>
    <scope>NUCLEOTIDE SEQUENCE</scope>
    <source>
        <strain evidence="8">PRE1</strain>
        <plasmid evidence="8">pSD15</plasmid>
    </source>
</reference>
<evidence type="ECO:0000256" key="7">
    <source>
        <dbReference type="SAM" id="Phobius"/>
    </source>
</evidence>
<keyword evidence="5 7" id="KW-0472">Membrane</keyword>
<feature type="transmembrane region" description="Helical" evidence="7">
    <location>
        <begin position="31"/>
        <end position="52"/>
    </location>
</feature>
<dbReference type="Gene3D" id="1.20.1730.10">
    <property type="entry name" value="Sodium/glucose cotransporter"/>
    <property type="match status" value="1"/>
</dbReference>
<keyword evidence="4 7" id="KW-1133">Transmembrane helix</keyword>
<dbReference type="EMBL" id="AF339846">
    <property type="protein sequence ID" value="AAK62835.1"/>
    <property type="molecule type" value="Genomic_DNA"/>
</dbReference>
<geneLocation type="plasmid" evidence="8">
    <name>pSD15</name>
</geneLocation>
<dbReference type="InterPro" id="IPR038377">
    <property type="entry name" value="Na/Glc_symporter_sf"/>
</dbReference>
<proteinExistence type="inferred from homology"/>
<accession>Q93PB6</accession>
<dbReference type="AlphaFoldDB" id="Q93PB6"/>
<dbReference type="PROSITE" id="PS50283">
    <property type="entry name" value="NA_SOLUT_SYMP_3"/>
    <property type="match status" value="1"/>
</dbReference>
<dbReference type="GO" id="GO:0016020">
    <property type="term" value="C:membrane"/>
    <property type="evidence" value="ECO:0007669"/>
    <property type="project" value="UniProtKB-SubCell"/>
</dbReference>
<evidence type="ECO:0000256" key="5">
    <source>
        <dbReference type="ARBA" id="ARBA00023136"/>
    </source>
</evidence>
<comment type="similarity">
    <text evidence="2 6">Belongs to the sodium:solute symporter (SSF) (TC 2.A.21) family.</text>
</comment>